<evidence type="ECO:0000313" key="3">
    <source>
        <dbReference type="EMBL" id="PDO09258.1"/>
    </source>
</evidence>
<dbReference type="Pfam" id="PF07690">
    <property type="entry name" value="MFS_1"/>
    <property type="match status" value="1"/>
</dbReference>
<keyword evidence="2" id="KW-0472">Membrane</keyword>
<keyword evidence="2" id="KW-1133">Transmembrane helix</keyword>
<dbReference type="InterPro" id="IPR036259">
    <property type="entry name" value="MFS_trans_sf"/>
</dbReference>
<dbReference type="SUPFAM" id="SSF103473">
    <property type="entry name" value="MFS general substrate transporter"/>
    <property type="match status" value="1"/>
</dbReference>
<protein>
    <recommendedName>
        <fullName evidence="5">Major facilitator superfamily (MFS) profile domain-containing protein</fullName>
    </recommendedName>
</protein>
<accession>A0A2A6DW17</accession>
<feature type="transmembrane region" description="Helical" evidence="2">
    <location>
        <begin position="364"/>
        <end position="383"/>
    </location>
</feature>
<dbReference type="Gene3D" id="1.20.1250.20">
    <property type="entry name" value="MFS general substrate transporter like domains"/>
    <property type="match status" value="1"/>
</dbReference>
<gene>
    <name evidence="3" type="ORF">BLM47_13585</name>
</gene>
<comment type="subcellular location">
    <subcellularLocation>
        <location evidence="1">Cell membrane</location>
        <topology evidence="1">Multi-pass membrane protein</topology>
    </subcellularLocation>
</comment>
<feature type="transmembrane region" description="Helical" evidence="2">
    <location>
        <begin position="12"/>
        <end position="34"/>
    </location>
</feature>
<dbReference type="InterPro" id="IPR011701">
    <property type="entry name" value="MFS"/>
</dbReference>
<dbReference type="Proteomes" id="UP000243688">
    <property type="component" value="Unassembled WGS sequence"/>
</dbReference>
<evidence type="ECO:0000256" key="2">
    <source>
        <dbReference type="SAM" id="Phobius"/>
    </source>
</evidence>
<feature type="transmembrane region" description="Helical" evidence="2">
    <location>
        <begin position="341"/>
        <end position="358"/>
    </location>
</feature>
<evidence type="ECO:0000256" key="1">
    <source>
        <dbReference type="ARBA" id="ARBA00004651"/>
    </source>
</evidence>
<feature type="transmembrane region" description="Helical" evidence="2">
    <location>
        <begin position="246"/>
        <end position="267"/>
    </location>
</feature>
<evidence type="ECO:0000313" key="4">
    <source>
        <dbReference type="Proteomes" id="UP000243688"/>
    </source>
</evidence>
<organism evidence="3 4">
    <name type="scientific">Candidatus Reconcilbacillus cellulovorans</name>
    <dbReference type="NCBI Taxonomy" id="1906605"/>
    <lineage>
        <taxon>Bacteria</taxon>
        <taxon>Bacillati</taxon>
        <taxon>Bacillota</taxon>
        <taxon>Bacilli</taxon>
        <taxon>Bacillales</taxon>
        <taxon>Paenibacillaceae</taxon>
        <taxon>Candidatus Reconcilbacillus</taxon>
    </lineage>
</organism>
<reference evidence="3 4" key="1">
    <citation type="submission" date="2016-12" db="EMBL/GenBank/DDBJ databases">
        <title>Candidatus Reconcilibacillus cellulovorans genome.</title>
        <authorList>
            <person name="Kolinko S."/>
            <person name="Wu Y.-W."/>
            <person name="Tachea F."/>
            <person name="Denzel E."/>
            <person name="Hiras J."/>
            <person name="Baecker N."/>
            <person name="Chan L.J."/>
            <person name="Eichorst S.A."/>
            <person name="Frey D."/>
            <person name="Adams P.D."/>
            <person name="Pray T."/>
            <person name="Tanjore D."/>
            <person name="Petzold C.J."/>
            <person name="Gladden J.M."/>
            <person name="Simmons B.A."/>
            <person name="Singer S.W."/>
        </authorList>
    </citation>
    <scope>NUCLEOTIDE SEQUENCE [LARGE SCALE GENOMIC DNA]</scope>
    <source>
        <strain evidence="3">JTherm</strain>
    </source>
</reference>
<proteinExistence type="predicted"/>
<dbReference type="AlphaFoldDB" id="A0A2A6DW17"/>
<feature type="transmembrane region" description="Helical" evidence="2">
    <location>
        <begin position="279"/>
        <end position="296"/>
    </location>
</feature>
<dbReference type="GO" id="GO:0005886">
    <property type="term" value="C:plasma membrane"/>
    <property type="evidence" value="ECO:0007669"/>
    <property type="project" value="UniProtKB-SubCell"/>
</dbReference>
<sequence length="395" mass="43283">MESKTLGKMIPLFYAYRVISRFYLYLPVMVVFLLKQNLSYPEIGLVLAAYGFAVMVSKPLVGIALDIWPKRAVLFGGEWMKCLGVAGLAWDGDSVAQLIVAQAVIGFGFACTQGTDSMLLSQWTEKSGDSSAYRKIESKSQSYIFIAVLVSGVAGALLAEIDIRLPFYLTIPFNFVASFLALGFREEFRPRLPEIRFWRSRRAKAADGALKPVHVISFYAVNRATIMAYYVLALPLLLFVQADVSVGYFGVFLGLFSLTAFLAGQWLNRLAAGFGKGPLWAAVPCCILVSSLLLMADRPWAYWPAPVLLGFAAGVVRPLAYGFFQKEAEPVRKAAMESAEFWFALFNAGFVLAIAALFEWSIRGGLAAVMAAVAVVSLGQLFWKGKSSARISKTA</sequence>
<evidence type="ECO:0008006" key="5">
    <source>
        <dbReference type="Google" id="ProtNLM"/>
    </source>
</evidence>
<feature type="transmembrane region" description="Helical" evidence="2">
    <location>
        <begin position="142"/>
        <end position="159"/>
    </location>
</feature>
<name>A0A2A6DW17_9BACL</name>
<feature type="transmembrane region" description="Helical" evidence="2">
    <location>
        <begin position="220"/>
        <end position="240"/>
    </location>
</feature>
<dbReference type="EMBL" id="MOXJ01000051">
    <property type="protein sequence ID" value="PDO09258.1"/>
    <property type="molecule type" value="Genomic_DNA"/>
</dbReference>
<feature type="transmembrane region" description="Helical" evidence="2">
    <location>
        <begin position="40"/>
        <end position="61"/>
    </location>
</feature>
<dbReference type="PANTHER" id="PTHR23530">
    <property type="entry name" value="TRANSPORT PROTEIN-RELATED"/>
    <property type="match status" value="1"/>
</dbReference>
<dbReference type="GO" id="GO:0022857">
    <property type="term" value="F:transmembrane transporter activity"/>
    <property type="evidence" value="ECO:0007669"/>
    <property type="project" value="InterPro"/>
</dbReference>
<feature type="transmembrane region" description="Helical" evidence="2">
    <location>
        <begin position="302"/>
        <end position="320"/>
    </location>
</feature>
<dbReference type="PANTHER" id="PTHR23530:SF1">
    <property type="entry name" value="PERMEASE, MAJOR FACILITATOR SUPERFAMILY-RELATED"/>
    <property type="match status" value="1"/>
</dbReference>
<keyword evidence="2" id="KW-0812">Transmembrane</keyword>
<comment type="caution">
    <text evidence="3">The sequence shown here is derived from an EMBL/GenBank/DDBJ whole genome shotgun (WGS) entry which is preliminary data.</text>
</comment>
<dbReference type="InterPro" id="IPR053160">
    <property type="entry name" value="MFS_DHA3_Transporter"/>
</dbReference>